<dbReference type="GO" id="GO:0004177">
    <property type="term" value="F:aminopeptidase activity"/>
    <property type="evidence" value="ECO:0007669"/>
    <property type="project" value="UniProtKB-KW"/>
</dbReference>
<dbReference type="InterPro" id="IPR000073">
    <property type="entry name" value="AB_hydrolase_1"/>
</dbReference>
<dbReference type="InterPro" id="IPR005945">
    <property type="entry name" value="Pro_imino_pep"/>
</dbReference>
<dbReference type="Gene3D" id="3.40.50.1820">
    <property type="entry name" value="alpha/beta hydrolase"/>
    <property type="match status" value="1"/>
</dbReference>
<protein>
    <recommendedName>
        <fullName evidence="5 10">Proline iminopeptidase</fullName>
        <shortName evidence="10">PIP</shortName>
        <ecNumber evidence="4 10">3.4.11.5</ecNumber>
    </recommendedName>
    <alternativeName>
        <fullName evidence="9 10">Prolyl aminopeptidase</fullName>
    </alternativeName>
</protein>
<evidence type="ECO:0000256" key="5">
    <source>
        <dbReference type="ARBA" id="ARBA00021843"/>
    </source>
</evidence>
<dbReference type="PANTHER" id="PTHR43798">
    <property type="entry name" value="MONOACYLGLYCEROL LIPASE"/>
    <property type="match status" value="1"/>
</dbReference>
<dbReference type="GO" id="GO:0006508">
    <property type="term" value="P:proteolysis"/>
    <property type="evidence" value="ECO:0007669"/>
    <property type="project" value="UniProtKB-KW"/>
</dbReference>
<evidence type="ECO:0000256" key="11">
    <source>
        <dbReference type="PIRSR" id="PIRSR005539-1"/>
    </source>
</evidence>
<dbReference type="PANTHER" id="PTHR43798:SF33">
    <property type="entry name" value="HYDROLASE, PUTATIVE (AFU_ORTHOLOGUE AFUA_2G14860)-RELATED"/>
    <property type="match status" value="1"/>
</dbReference>
<dbReference type="GO" id="GO:0016020">
    <property type="term" value="C:membrane"/>
    <property type="evidence" value="ECO:0007669"/>
    <property type="project" value="TreeGrafter"/>
</dbReference>
<feature type="active site" description="Nucleophile" evidence="11">
    <location>
        <position position="138"/>
    </location>
</feature>
<dbReference type="PRINTS" id="PR00793">
    <property type="entry name" value="PROAMNOPTASE"/>
</dbReference>
<evidence type="ECO:0000259" key="12">
    <source>
        <dbReference type="Pfam" id="PF00561"/>
    </source>
</evidence>
<keyword evidence="8 10" id="KW-0378">Hydrolase</keyword>
<evidence type="ECO:0000256" key="10">
    <source>
        <dbReference type="PIRNR" id="PIRNR005539"/>
    </source>
</evidence>
<evidence type="ECO:0000256" key="8">
    <source>
        <dbReference type="ARBA" id="ARBA00022801"/>
    </source>
</evidence>
<proteinExistence type="inferred from homology"/>
<evidence type="ECO:0000256" key="4">
    <source>
        <dbReference type="ARBA" id="ARBA00012568"/>
    </source>
</evidence>
<feature type="active site" description="Proton donor" evidence="11">
    <location>
        <position position="304"/>
    </location>
</feature>
<organism evidence="13">
    <name type="scientific">Lacticaseibacillus rhamnosus</name>
    <name type="common">Lactobacillus rhamnosus</name>
    <dbReference type="NCBI Taxonomy" id="47715"/>
    <lineage>
        <taxon>Bacteria</taxon>
        <taxon>Bacillati</taxon>
        <taxon>Bacillota</taxon>
        <taxon>Bacilli</taxon>
        <taxon>Lactobacillales</taxon>
        <taxon>Lactobacillaceae</taxon>
        <taxon>Lacticaseibacillus</taxon>
    </lineage>
</organism>
<evidence type="ECO:0000256" key="3">
    <source>
        <dbReference type="ARBA" id="ARBA00010088"/>
    </source>
</evidence>
<dbReference type="AntiFam" id="ANF00267">
    <property type="entry name" value="DNA repeat translations related to WP_015765070.1"/>
</dbReference>
<keyword evidence="6 10" id="KW-0031">Aminopeptidase</keyword>
<evidence type="ECO:0000256" key="6">
    <source>
        <dbReference type="ARBA" id="ARBA00022438"/>
    </source>
</evidence>
<evidence type="ECO:0000256" key="9">
    <source>
        <dbReference type="ARBA" id="ARBA00029605"/>
    </source>
</evidence>
<dbReference type="NCBIfam" id="NF045945">
    <property type="entry name" value="ProImpepLactob"/>
    <property type="match status" value="1"/>
</dbReference>
<dbReference type="NCBIfam" id="TIGR01250">
    <property type="entry name" value="pro_imino_pep_2"/>
    <property type="match status" value="1"/>
</dbReference>
<feature type="active site" evidence="11">
    <location>
        <position position="277"/>
    </location>
</feature>
<dbReference type="InterPro" id="IPR002410">
    <property type="entry name" value="Peptidase_S33"/>
</dbReference>
<feature type="domain" description="AB hydrolase-1" evidence="12">
    <location>
        <begin position="63"/>
        <end position="309"/>
    </location>
</feature>
<dbReference type="PIRSF" id="PIRSF005539">
    <property type="entry name" value="Pept_S33_TRI_F1"/>
    <property type="match status" value="1"/>
</dbReference>
<dbReference type="AlphaFoldDB" id="A0A6N2Z9H2"/>
<comment type="subcellular location">
    <subcellularLocation>
        <location evidence="2">Cell envelope</location>
    </subcellularLocation>
</comment>
<dbReference type="NCBIfam" id="NF040517">
    <property type="entry name" value="Lacto_Palin_RP2"/>
    <property type="match status" value="1"/>
</dbReference>
<evidence type="ECO:0000256" key="1">
    <source>
        <dbReference type="ARBA" id="ARBA00001585"/>
    </source>
</evidence>
<dbReference type="Pfam" id="PF00561">
    <property type="entry name" value="Abhydrolase_1"/>
    <property type="match status" value="1"/>
</dbReference>
<dbReference type="GO" id="GO:0030313">
    <property type="term" value="C:cell envelope"/>
    <property type="evidence" value="ECO:0007669"/>
    <property type="project" value="UniProtKB-SubCell"/>
</dbReference>
<comment type="catalytic activity">
    <reaction evidence="1 10">
        <text>Release of N-terminal proline from a peptide.</text>
        <dbReference type="EC" id="3.4.11.5"/>
    </reaction>
</comment>
<dbReference type="EC" id="3.4.11.5" evidence="4 10"/>
<name>A0A6N2Z9H2_LACRH</name>
<dbReference type="InterPro" id="IPR029058">
    <property type="entry name" value="AB_hydrolase_fold"/>
</dbReference>
<evidence type="ECO:0000256" key="7">
    <source>
        <dbReference type="ARBA" id="ARBA00022670"/>
    </source>
</evidence>
<keyword evidence="7 10" id="KW-0645">Protease</keyword>
<reference evidence="13" key="1">
    <citation type="submission" date="2019-11" db="EMBL/GenBank/DDBJ databases">
        <authorList>
            <person name="Feng L."/>
        </authorList>
    </citation>
    <scope>NUCLEOTIDE SEQUENCE</scope>
    <source>
        <strain evidence="13">LrhamnosusLFYP97</strain>
    </source>
</reference>
<gene>
    <name evidence="13" type="primary">pepIP</name>
    <name evidence="13" type="ORF">LRLFYP97_01779</name>
</gene>
<evidence type="ECO:0000313" key="13">
    <source>
        <dbReference type="EMBL" id="VYT75954.1"/>
    </source>
</evidence>
<comment type="similarity">
    <text evidence="3 10">Belongs to the peptidase S33 family.</text>
</comment>
<dbReference type="EMBL" id="CACRTK010000030">
    <property type="protein sequence ID" value="VYT75954.1"/>
    <property type="molecule type" value="Genomic_DNA"/>
</dbReference>
<sequence length="326" mass="37141">MAKARPSCLRPLTLRFLTAPARAHFLERSNVWMVVKIKEGYMPFHEYKTYYRIVGEPSADKAPLLLIHGGPGSSHNYFELMDDYAETGRQLIMYDQVGCGKSSLPEDPGVYVKETWAEELVALRKFLHLDELHMLGQSWGGMLEMYYLTSFDPQGIKSVMIDGSPASIKLWVQEQHRLIKYLSYEDRVAIAEAERTGDFTNVKYLAANDRYMEKYCWDDPDENSPEPLRRPTNGKRASLIAEGPNEFTENGTISDFDVTDQLHKIHVPVLVTSGTDDLCTPLIAKSVVDHIPGAKWHLFANSRHLALLDQHDEFIHVLDQWLAAND</sequence>
<dbReference type="InterPro" id="IPR050266">
    <property type="entry name" value="AB_hydrolase_sf"/>
</dbReference>
<evidence type="ECO:0000256" key="2">
    <source>
        <dbReference type="ARBA" id="ARBA00004196"/>
    </source>
</evidence>
<comment type="function">
    <text evidence="10">Releases the N-terminal proline from various substrates.</text>
</comment>
<accession>A0A6N2Z9H2</accession>
<dbReference type="SUPFAM" id="SSF53474">
    <property type="entry name" value="alpha/beta-Hydrolases"/>
    <property type="match status" value="1"/>
</dbReference>